<evidence type="ECO:0000313" key="2">
    <source>
        <dbReference type="Ensembl" id="ENSCABP00000030541.1"/>
    </source>
</evidence>
<feature type="region of interest" description="Disordered" evidence="1">
    <location>
        <begin position="1"/>
        <end position="22"/>
    </location>
</feature>
<evidence type="ECO:0000256" key="1">
    <source>
        <dbReference type="SAM" id="MobiDB-lite"/>
    </source>
</evidence>
<reference evidence="2" key="2">
    <citation type="submission" date="2025-09" db="UniProtKB">
        <authorList>
            <consortium name="Ensembl"/>
        </authorList>
    </citation>
    <scope>IDENTIFICATION</scope>
</reference>
<dbReference type="Proteomes" id="UP000694404">
    <property type="component" value="Unplaced"/>
</dbReference>
<name>A0A8C0JFJ3_CHEAB</name>
<organism evidence="2 3">
    <name type="scientific">Chelonoidis abingdonii</name>
    <name type="common">Abingdon island giant tortoise</name>
    <name type="synonym">Testudo abingdonii</name>
    <dbReference type="NCBI Taxonomy" id="106734"/>
    <lineage>
        <taxon>Eukaryota</taxon>
        <taxon>Metazoa</taxon>
        <taxon>Chordata</taxon>
        <taxon>Craniata</taxon>
        <taxon>Vertebrata</taxon>
        <taxon>Euteleostomi</taxon>
        <taxon>Archelosauria</taxon>
        <taxon>Testudinata</taxon>
        <taxon>Testudines</taxon>
        <taxon>Cryptodira</taxon>
        <taxon>Durocryptodira</taxon>
        <taxon>Testudinoidea</taxon>
        <taxon>Testudinidae</taxon>
        <taxon>Chelonoidis</taxon>
    </lineage>
</organism>
<reference evidence="2" key="1">
    <citation type="submission" date="2025-08" db="UniProtKB">
        <authorList>
            <consortium name="Ensembl"/>
        </authorList>
    </citation>
    <scope>IDENTIFICATION</scope>
</reference>
<sequence>FVWKRRGQNEGAGAGPSDGASPVQSVFLRINKDRSGVVLYSELQQGLSSGT</sequence>
<accession>A0A8C0JFJ3</accession>
<evidence type="ECO:0000313" key="3">
    <source>
        <dbReference type="Proteomes" id="UP000694404"/>
    </source>
</evidence>
<keyword evidence="3" id="KW-1185">Reference proteome</keyword>
<protein>
    <submittedName>
        <fullName evidence="2">Uncharacterized protein</fullName>
    </submittedName>
</protein>
<proteinExistence type="predicted"/>
<dbReference type="AlphaFoldDB" id="A0A8C0JFJ3"/>
<dbReference type="Ensembl" id="ENSCABT00000033472.1">
    <property type="protein sequence ID" value="ENSCABP00000030541.1"/>
    <property type="gene ID" value="ENSCABG00000022322.1"/>
</dbReference>